<keyword evidence="3" id="KW-1185">Reference proteome</keyword>
<gene>
    <name evidence="2" type="ORF">LSH36_133g01014</name>
</gene>
<proteinExistence type="predicted"/>
<name>A0AAD9JW51_9ANNE</name>
<dbReference type="EMBL" id="JAODUP010000133">
    <property type="protein sequence ID" value="KAK2160428.1"/>
    <property type="molecule type" value="Genomic_DNA"/>
</dbReference>
<dbReference type="Proteomes" id="UP001208570">
    <property type="component" value="Unassembled WGS sequence"/>
</dbReference>
<protein>
    <recommendedName>
        <fullName evidence="4">CARD domain-containing protein</fullName>
    </recommendedName>
</protein>
<evidence type="ECO:0000256" key="1">
    <source>
        <dbReference type="SAM" id="Coils"/>
    </source>
</evidence>
<organism evidence="2 3">
    <name type="scientific">Paralvinella palmiformis</name>
    <dbReference type="NCBI Taxonomy" id="53620"/>
    <lineage>
        <taxon>Eukaryota</taxon>
        <taxon>Metazoa</taxon>
        <taxon>Spiralia</taxon>
        <taxon>Lophotrochozoa</taxon>
        <taxon>Annelida</taxon>
        <taxon>Polychaeta</taxon>
        <taxon>Sedentaria</taxon>
        <taxon>Canalipalpata</taxon>
        <taxon>Terebellida</taxon>
        <taxon>Terebelliformia</taxon>
        <taxon>Alvinellidae</taxon>
        <taxon>Paralvinella</taxon>
    </lineage>
</organism>
<dbReference type="Gene3D" id="1.10.533.10">
    <property type="entry name" value="Death Domain, Fas"/>
    <property type="match status" value="1"/>
</dbReference>
<dbReference type="AlphaFoldDB" id="A0AAD9JW51"/>
<keyword evidence="1" id="KW-0175">Coiled coil</keyword>
<evidence type="ECO:0000313" key="2">
    <source>
        <dbReference type="EMBL" id="KAK2160428.1"/>
    </source>
</evidence>
<evidence type="ECO:0008006" key="4">
    <source>
        <dbReference type="Google" id="ProtNLM"/>
    </source>
</evidence>
<feature type="coiled-coil region" evidence="1">
    <location>
        <begin position="250"/>
        <end position="277"/>
    </location>
</feature>
<sequence length="353" mass="40909">MDDFERRVTKRRRQDLIDNLTANDKFVYFLRQEEILDIEGTVAILDLKPNAARISKLVDIICKTNIPNIFTKFCNSLVSFDLMWLSKEMKTDLLTSRGSNEIDDDVKLEAARLVELLRRQLHEYKCNYYAREEKMQNLITQTKSFLAENESFLVTLCHDMRSTTETLRSAPEDGDIVAGFKPILEDFFLRVIRIVKERDLFFSERQAILKLIGLRDDCNSIVEAVRFAITTREMKSSMITDKALDKDRRLAESRLQIDVLESRLQKQSDKLRSLTVEAKSRCETKVREADYLTKASRCRYKTKKRPDECLTASTSNINKIVAPLKTKSVFQTVSKAACSSPRRDRKFSADTNQ</sequence>
<accession>A0AAD9JW51</accession>
<evidence type="ECO:0000313" key="3">
    <source>
        <dbReference type="Proteomes" id="UP001208570"/>
    </source>
</evidence>
<dbReference type="InterPro" id="IPR011029">
    <property type="entry name" value="DEATH-like_dom_sf"/>
</dbReference>
<comment type="caution">
    <text evidence="2">The sequence shown here is derived from an EMBL/GenBank/DDBJ whole genome shotgun (WGS) entry which is preliminary data.</text>
</comment>
<dbReference type="SUPFAM" id="SSF47986">
    <property type="entry name" value="DEATH domain"/>
    <property type="match status" value="1"/>
</dbReference>
<reference evidence="2" key="1">
    <citation type="journal article" date="2023" name="Mol. Biol. Evol.">
        <title>Third-Generation Sequencing Reveals the Adaptive Role of the Epigenome in Three Deep-Sea Polychaetes.</title>
        <authorList>
            <person name="Perez M."/>
            <person name="Aroh O."/>
            <person name="Sun Y."/>
            <person name="Lan Y."/>
            <person name="Juniper S.K."/>
            <person name="Young C.R."/>
            <person name="Angers B."/>
            <person name="Qian P.Y."/>
        </authorList>
    </citation>
    <scope>NUCLEOTIDE SEQUENCE</scope>
    <source>
        <strain evidence="2">P08H-3</strain>
    </source>
</reference>